<proteinExistence type="predicted"/>
<feature type="transmembrane region" description="Helical" evidence="1">
    <location>
        <begin position="208"/>
        <end position="226"/>
    </location>
</feature>
<feature type="transmembrane region" description="Helical" evidence="1">
    <location>
        <begin position="175"/>
        <end position="196"/>
    </location>
</feature>
<accession>A0ABR7LD80</accession>
<comment type="caution">
    <text evidence="2">The sequence shown here is derived from an EMBL/GenBank/DDBJ whole genome shotgun (WGS) entry which is preliminary data.</text>
</comment>
<feature type="transmembrane region" description="Helical" evidence="1">
    <location>
        <begin position="140"/>
        <end position="163"/>
    </location>
</feature>
<evidence type="ECO:0000256" key="1">
    <source>
        <dbReference type="SAM" id="Phobius"/>
    </source>
</evidence>
<keyword evidence="1" id="KW-0472">Membrane</keyword>
<keyword evidence="1" id="KW-0812">Transmembrane</keyword>
<protein>
    <submittedName>
        <fullName evidence="2">DUF2306 domain-containing protein</fullName>
    </submittedName>
</protein>
<evidence type="ECO:0000313" key="3">
    <source>
        <dbReference type="Proteomes" id="UP000734823"/>
    </source>
</evidence>
<feature type="transmembrane region" description="Helical" evidence="1">
    <location>
        <begin position="247"/>
        <end position="264"/>
    </location>
</feature>
<dbReference type="Pfam" id="PF10067">
    <property type="entry name" value="DUF2306"/>
    <property type="match status" value="1"/>
</dbReference>
<dbReference type="Proteomes" id="UP000734823">
    <property type="component" value="Unassembled WGS sequence"/>
</dbReference>
<organism evidence="2 3">
    <name type="scientific">Actinokineospora xionganensis</name>
    <dbReference type="NCBI Taxonomy" id="2684470"/>
    <lineage>
        <taxon>Bacteria</taxon>
        <taxon>Bacillati</taxon>
        <taxon>Actinomycetota</taxon>
        <taxon>Actinomycetes</taxon>
        <taxon>Pseudonocardiales</taxon>
        <taxon>Pseudonocardiaceae</taxon>
        <taxon>Actinokineospora</taxon>
    </lineage>
</organism>
<dbReference type="EMBL" id="JABVED010000015">
    <property type="protein sequence ID" value="MBC6450247.1"/>
    <property type="molecule type" value="Genomic_DNA"/>
</dbReference>
<dbReference type="InterPro" id="IPR018750">
    <property type="entry name" value="DUF2306_membrane"/>
</dbReference>
<feature type="transmembrane region" description="Helical" evidence="1">
    <location>
        <begin position="310"/>
        <end position="329"/>
    </location>
</feature>
<feature type="transmembrane region" description="Helical" evidence="1">
    <location>
        <begin position="341"/>
        <end position="362"/>
    </location>
</feature>
<name>A0ABR7LD80_9PSEU</name>
<keyword evidence="3" id="KW-1185">Reference proteome</keyword>
<dbReference type="RefSeq" id="WP_187223352.1">
    <property type="nucleotide sequence ID" value="NZ_JABVED010000015.1"/>
</dbReference>
<evidence type="ECO:0000313" key="2">
    <source>
        <dbReference type="EMBL" id="MBC6450247.1"/>
    </source>
</evidence>
<feature type="transmembrane region" description="Helical" evidence="1">
    <location>
        <begin position="7"/>
        <end position="26"/>
    </location>
</feature>
<feature type="transmembrane region" description="Helical" evidence="1">
    <location>
        <begin position="106"/>
        <end position="128"/>
    </location>
</feature>
<feature type="transmembrane region" description="Helical" evidence="1">
    <location>
        <begin position="73"/>
        <end position="94"/>
    </location>
</feature>
<sequence length="380" mass="40784">MRDKRWSWVAWAAVAAVCVIYAPMAIEYTWRLFNPSAPGLWDRVFAGAVGDEQALGAGSIHHEQADAYAENRVLLLFHTTAGGIAILIFAAQFSARFRRNLRRHRVLGRVGVTLALVGMLGAFGYLLAVGPEHTFDGPAFYLQLWALALGTLIGVIGGFATALRRQIAMHRSLMAYAFALLLTAPLLRIEYVLLGVLWSGTTQVETNLAGGATLATLAPLGAILASRAMAGRDRRSPTVRPLPGRNLDRAVGIAALATLPLLVLRYTETFDGTDRITIAGMCTMLAGLAAAATNAAAARKAGKDVAAEEWRVHTLAFVASVPAMLLLWLAYDAPFTTGEAFFGALLTAPAVTLSMGLLLVVWRRRTVVIPQSDQPKVLPI</sequence>
<keyword evidence="1" id="KW-1133">Transmembrane helix</keyword>
<gene>
    <name evidence="2" type="ORF">GPZ80_24115</name>
</gene>
<feature type="transmembrane region" description="Helical" evidence="1">
    <location>
        <begin position="276"/>
        <end position="298"/>
    </location>
</feature>
<reference evidence="2 3" key="1">
    <citation type="submission" date="2020-06" db="EMBL/GenBank/DDBJ databases">
        <title>Actinokineospora xiongansis sp. nov., isolated from soil of Baiyangdian.</title>
        <authorList>
            <person name="Zhang X."/>
        </authorList>
    </citation>
    <scope>NUCLEOTIDE SEQUENCE [LARGE SCALE GENOMIC DNA]</scope>
    <source>
        <strain evidence="2 3">HBU206404</strain>
    </source>
</reference>